<comment type="caution">
    <text evidence="1">The sequence shown here is derived from an EMBL/GenBank/DDBJ whole genome shotgun (WGS) entry which is preliminary data.</text>
</comment>
<dbReference type="EMBL" id="LBWB01000033">
    <property type="protein sequence ID" value="KKQ98852.1"/>
    <property type="molecule type" value="Genomic_DNA"/>
</dbReference>
<dbReference type="STRING" id="1618574.UT24_C0033G0007"/>
<evidence type="ECO:0000313" key="2">
    <source>
        <dbReference type="Proteomes" id="UP000033881"/>
    </source>
</evidence>
<name>A0A0G0M6J9_9BACT</name>
<evidence type="ECO:0000313" key="1">
    <source>
        <dbReference type="EMBL" id="KKQ98852.1"/>
    </source>
</evidence>
<organism evidence="1 2">
    <name type="scientific">Candidatus Woesebacteria bacterium GW2011_GWB1_39_12</name>
    <dbReference type="NCBI Taxonomy" id="1618574"/>
    <lineage>
        <taxon>Bacteria</taxon>
        <taxon>Candidatus Woeseibacteriota</taxon>
    </lineage>
</organism>
<dbReference type="AlphaFoldDB" id="A0A0G0M6J9"/>
<sequence>MEHVVDLGFGCQMVFGWNGKGYFWREINSDGDVLMGDSHRPEGGFIDTIDALLFSVACHNGSWEFMTKEIRQELERDRLPKSVDVLSDSDKRIVACALKCLLVNCGKTTAEELGIPFDLVSERVDEVGRKLGLPEGELK</sequence>
<proteinExistence type="predicted"/>
<accession>A0A0G0M6J9</accession>
<protein>
    <submittedName>
        <fullName evidence="1">Uncharacterized protein</fullName>
    </submittedName>
</protein>
<reference evidence="1 2" key="1">
    <citation type="journal article" date="2015" name="Nature">
        <title>rRNA introns, odd ribosomes, and small enigmatic genomes across a large radiation of phyla.</title>
        <authorList>
            <person name="Brown C.T."/>
            <person name="Hug L.A."/>
            <person name="Thomas B.C."/>
            <person name="Sharon I."/>
            <person name="Castelle C.J."/>
            <person name="Singh A."/>
            <person name="Wilkins M.J."/>
            <person name="Williams K.H."/>
            <person name="Banfield J.F."/>
        </authorList>
    </citation>
    <scope>NUCLEOTIDE SEQUENCE [LARGE SCALE GENOMIC DNA]</scope>
</reference>
<dbReference type="Proteomes" id="UP000033881">
    <property type="component" value="Unassembled WGS sequence"/>
</dbReference>
<gene>
    <name evidence="1" type="ORF">UT24_C0033G0007</name>
</gene>